<dbReference type="Pfam" id="PF01027">
    <property type="entry name" value="Bax1-I"/>
    <property type="match status" value="1"/>
</dbReference>
<dbReference type="CDD" id="cd10428">
    <property type="entry name" value="LFG_like"/>
    <property type="match status" value="1"/>
</dbReference>
<dbReference type="Proteomes" id="UP000037069">
    <property type="component" value="Unassembled WGS sequence"/>
</dbReference>
<feature type="transmembrane region" description="Helical" evidence="5">
    <location>
        <begin position="81"/>
        <end position="99"/>
    </location>
</feature>
<keyword evidence="4 5" id="KW-0472">Membrane</keyword>
<dbReference type="OMA" id="FMHGKII"/>
<evidence type="ECO:0008006" key="8">
    <source>
        <dbReference type="Google" id="ProtNLM"/>
    </source>
</evidence>
<evidence type="ECO:0000256" key="5">
    <source>
        <dbReference type="RuleBase" id="RU004379"/>
    </source>
</evidence>
<evidence type="ECO:0000256" key="4">
    <source>
        <dbReference type="ARBA" id="ARBA00023136"/>
    </source>
</evidence>
<proteinExistence type="inferred from homology"/>
<dbReference type="EMBL" id="JRES01001171">
    <property type="protein sequence ID" value="KNC24802.1"/>
    <property type="molecule type" value="Genomic_DNA"/>
</dbReference>
<keyword evidence="7" id="KW-1185">Reference proteome</keyword>
<comment type="caution">
    <text evidence="6">The sequence shown here is derived from an EMBL/GenBank/DDBJ whole genome shotgun (WGS) entry which is preliminary data.</text>
</comment>
<feature type="transmembrane region" description="Helical" evidence="5">
    <location>
        <begin position="111"/>
        <end position="128"/>
    </location>
</feature>
<organism evidence="6 7">
    <name type="scientific">Lucilia cuprina</name>
    <name type="common">Green bottle fly</name>
    <name type="synonym">Australian sheep blowfly</name>
    <dbReference type="NCBI Taxonomy" id="7375"/>
    <lineage>
        <taxon>Eukaryota</taxon>
        <taxon>Metazoa</taxon>
        <taxon>Ecdysozoa</taxon>
        <taxon>Arthropoda</taxon>
        <taxon>Hexapoda</taxon>
        <taxon>Insecta</taxon>
        <taxon>Pterygota</taxon>
        <taxon>Neoptera</taxon>
        <taxon>Endopterygota</taxon>
        <taxon>Diptera</taxon>
        <taxon>Brachycera</taxon>
        <taxon>Muscomorpha</taxon>
        <taxon>Oestroidea</taxon>
        <taxon>Calliphoridae</taxon>
        <taxon>Luciliinae</taxon>
        <taxon>Lucilia</taxon>
    </lineage>
</organism>
<dbReference type="GO" id="GO:0016020">
    <property type="term" value="C:membrane"/>
    <property type="evidence" value="ECO:0007669"/>
    <property type="project" value="UniProtKB-SubCell"/>
</dbReference>
<comment type="subcellular location">
    <subcellularLocation>
        <location evidence="1">Membrane</location>
        <topology evidence="1">Multi-pass membrane protein</topology>
    </subcellularLocation>
</comment>
<evidence type="ECO:0000256" key="2">
    <source>
        <dbReference type="ARBA" id="ARBA00022692"/>
    </source>
</evidence>
<dbReference type="OrthoDB" id="7933078at2759"/>
<evidence type="ECO:0000256" key="1">
    <source>
        <dbReference type="ARBA" id="ARBA00004141"/>
    </source>
</evidence>
<dbReference type="AlphaFoldDB" id="A0A0L0BXP9"/>
<dbReference type="PANTHER" id="PTHR23291:SF47">
    <property type="entry name" value="TRANSMEMBRANE BAX INHIBITOR MOTIF CONTAINING 7"/>
    <property type="match status" value="1"/>
</dbReference>
<accession>A0A0L0BXP9</accession>
<feature type="transmembrane region" description="Helical" evidence="5">
    <location>
        <begin position="48"/>
        <end position="69"/>
    </location>
</feature>
<feature type="transmembrane region" description="Helical" evidence="5">
    <location>
        <begin position="134"/>
        <end position="156"/>
    </location>
</feature>
<evidence type="ECO:0000256" key="3">
    <source>
        <dbReference type="ARBA" id="ARBA00022989"/>
    </source>
</evidence>
<protein>
    <recommendedName>
        <fullName evidence="8">Protein lifeguard 1</fullName>
    </recommendedName>
</protein>
<keyword evidence="3 5" id="KW-1133">Transmembrane helix</keyword>
<evidence type="ECO:0000313" key="6">
    <source>
        <dbReference type="EMBL" id="KNC24802.1"/>
    </source>
</evidence>
<keyword evidence="2 5" id="KW-0812">Transmembrane</keyword>
<sequence>MPNDNWNNGFGQAHSEYINAANLNDMETQCKRLLFDDHCIRKNFIRKVYLILMSQLLMTLAFITIFLFNETLRAFVVQNPVIVWPAICVLLVTMLIMSCCDEVRRQTPLNYIFLAIFTLAQSLLLAIVTCQFDAIEILLAVGVTAAICLTLSLYAWQTKYDFTTMGGLLLISLVVFIIFGLFTLFWPLRPLLMVYSSLGALLFGIYMIYDTQLMMGGHHKYSLSPEEYVFAALNLYLDIINIFMHILYVITSGRS</sequence>
<gene>
    <name evidence="6" type="ORF">FF38_00991</name>
</gene>
<feature type="transmembrane region" description="Helical" evidence="5">
    <location>
        <begin position="192"/>
        <end position="209"/>
    </location>
</feature>
<name>A0A0L0BXP9_LUCCU</name>
<evidence type="ECO:0000313" key="7">
    <source>
        <dbReference type="Proteomes" id="UP000037069"/>
    </source>
</evidence>
<comment type="similarity">
    <text evidence="5">Belongs to the BI1 family.</text>
</comment>
<feature type="transmembrane region" description="Helical" evidence="5">
    <location>
        <begin position="229"/>
        <end position="250"/>
    </location>
</feature>
<feature type="transmembrane region" description="Helical" evidence="5">
    <location>
        <begin position="168"/>
        <end position="186"/>
    </location>
</feature>
<reference evidence="6 7" key="1">
    <citation type="journal article" date="2015" name="Nat. Commun.">
        <title>Lucilia cuprina genome unlocks parasitic fly biology to underpin future interventions.</title>
        <authorList>
            <person name="Anstead C.A."/>
            <person name="Korhonen P.K."/>
            <person name="Young N.D."/>
            <person name="Hall R.S."/>
            <person name="Jex A.R."/>
            <person name="Murali S.C."/>
            <person name="Hughes D.S."/>
            <person name="Lee S.F."/>
            <person name="Perry T."/>
            <person name="Stroehlein A.J."/>
            <person name="Ansell B.R."/>
            <person name="Breugelmans B."/>
            <person name="Hofmann A."/>
            <person name="Qu J."/>
            <person name="Dugan S."/>
            <person name="Lee S.L."/>
            <person name="Chao H."/>
            <person name="Dinh H."/>
            <person name="Han Y."/>
            <person name="Doddapaneni H.V."/>
            <person name="Worley K.C."/>
            <person name="Muzny D.M."/>
            <person name="Ioannidis P."/>
            <person name="Waterhouse R.M."/>
            <person name="Zdobnov E.M."/>
            <person name="James P.J."/>
            <person name="Bagnall N.H."/>
            <person name="Kotze A.C."/>
            <person name="Gibbs R.A."/>
            <person name="Richards S."/>
            <person name="Batterham P."/>
            <person name="Gasser R.B."/>
        </authorList>
    </citation>
    <scope>NUCLEOTIDE SEQUENCE [LARGE SCALE GENOMIC DNA]</scope>
    <source>
        <strain evidence="6 7">LS</strain>
        <tissue evidence="6">Full body</tissue>
    </source>
</reference>
<dbReference type="InterPro" id="IPR006214">
    <property type="entry name" value="Bax_inhibitor_1-related"/>
</dbReference>
<dbReference type="PANTHER" id="PTHR23291">
    <property type="entry name" value="BAX INHIBITOR-RELATED"/>
    <property type="match status" value="1"/>
</dbReference>